<protein>
    <recommendedName>
        <fullName evidence="2">MPN domain-containing protein</fullName>
    </recommendedName>
</protein>
<feature type="domain" description="MPN" evidence="2">
    <location>
        <begin position="1"/>
        <end position="48"/>
    </location>
</feature>
<keyword evidence="1" id="KW-0645">Protease</keyword>
<dbReference type="RefSeq" id="WP_147143643.1">
    <property type="nucleotide sequence ID" value="NZ_AP019563.1"/>
</dbReference>
<sequence length="48" mass="5614">MIDYLKVNMGNMRLEQFRILFLNKKNILIADEVLSQGTIDQAAVYPRE</sequence>
<dbReference type="Pfam" id="PF04002">
    <property type="entry name" value="RadC"/>
    <property type="match status" value="1"/>
</dbReference>
<name>A0A510GBJ6_9RICK</name>
<evidence type="ECO:0000259" key="2">
    <source>
        <dbReference type="PROSITE" id="PS50249"/>
    </source>
</evidence>
<dbReference type="Gene3D" id="3.40.140.10">
    <property type="entry name" value="Cytidine Deaminase, domain 2"/>
    <property type="match status" value="1"/>
</dbReference>
<dbReference type="EMBL" id="AP019563">
    <property type="protein sequence ID" value="BBJ32315.1"/>
    <property type="molecule type" value="Genomic_DNA"/>
</dbReference>
<dbReference type="PROSITE" id="PS50249">
    <property type="entry name" value="MPN"/>
    <property type="match status" value="1"/>
</dbReference>
<keyword evidence="1" id="KW-0482">Metalloprotease</keyword>
<dbReference type="InterPro" id="IPR025657">
    <property type="entry name" value="RadC_JAB"/>
</dbReference>
<accession>A0A510GBJ6</accession>
<keyword evidence="1" id="KW-0378">Hydrolase</keyword>
<evidence type="ECO:0000256" key="1">
    <source>
        <dbReference type="ARBA" id="ARBA00023049"/>
    </source>
</evidence>
<evidence type="ECO:0000313" key="4">
    <source>
        <dbReference type="Proteomes" id="UP000321183"/>
    </source>
</evidence>
<proteinExistence type="predicted"/>
<dbReference type="AlphaFoldDB" id="A0A510GBJ6"/>
<reference evidence="3 4" key="1">
    <citation type="submission" date="2019-04" db="EMBL/GenBank/DDBJ databases">
        <title>Draft genome sequence of Rickettsia asiatica Maytaro1284.</title>
        <authorList>
            <person name="Thu M."/>
            <person name="Qiu Y."/>
            <person name="Nakao R."/>
        </authorList>
    </citation>
    <scope>NUCLEOTIDE SEQUENCE [LARGE SCALE GENOMIC DNA]</scope>
    <source>
        <strain evidence="3 4">Maytaro1284</strain>
    </source>
</reference>
<dbReference type="Proteomes" id="UP000321183">
    <property type="component" value="Chromosome"/>
</dbReference>
<organism evidence="3 4">
    <name type="scientific">Rickettsia asiatica</name>
    <dbReference type="NCBI Taxonomy" id="238800"/>
    <lineage>
        <taxon>Bacteria</taxon>
        <taxon>Pseudomonadati</taxon>
        <taxon>Pseudomonadota</taxon>
        <taxon>Alphaproteobacteria</taxon>
        <taxon>Rickettsiales</taxon>
        <taxon>Rickettsiaceae</taxon>
        <taxon>Rickettsieae</taxon>
        <taxon>Rickettsia</taxon>
        <taxon>spotted fever group</taxon>
    </lineage>
</organism>
<dbReference type="KEGG" id="ras:RAS_14240"/>
<evidence type="ECO:0000313" key="3">
    <source>
        <dbReference type="EMBL" id="BBJ32315.1"/>
    </source>
</evidence>
<dbReference type="GO" id="GO:0008237">
    <property type="term" value="F:metallopeptidase activity"/>
    <property type="evidence" value="ECO:0007669"/>
    <property type="project" value="UniProtKB-KW"/>
</dbReference>
<dbReference type="InterPro" id="IPR037518">
    <property type="entry name" value="MPN"/>
</dbReference>
<gene>
    <name evidence="3" type="ORF">RAS_14240</name>
</gene>
<keyword evidence="4" id="KW-1185">Reference proteome</keyword>